<dbReference type="OrthoDB" id="3871443at2"/>
<feature type="compositionally biased region" description="Basic and acidic residues" evidence="1">
    <location>
        <begin position="35"/>
        <end position="57"/>
    </location>
</feature>
<comment type="caution">
    <text evidence="2">The sequence shown here is derived from an EMBL/GenBank/DDBJ whole genome shotgun (WGS) entry which is preliminary data.</text>
</comment>
<feature type="region of interest" description="Disordered" evidence="1">
    <location>
        <begin position="1"/>
        <end position="85"/>
    </location>
</feature>
<keyword evidence="3" id="KW-1185">Reference proteome</keyword>
<name>A0A066YRZ7_9ACTN</name>
<dbReference type="AlphaFoldDB" id="A0A066YRZ7"/>
<proteinExistence type="predicted"/>
<organism evidence="2 3">
    <name type="scientific">Kitasatospora cheerisanensis KCTC 2395</name>
    <dbReference type="NCBI Taxonomy" id="1348663"/>
    <lineage>
        <taxon>Bacteria</taxon>
        <taxon>Bacillati</taxon>
        <taxon>Actinomycetota</taxon>
        <taxon>Actinomycetes</taxon>
        <taxon>Kitasatosporales</taxon>
        <taxon>Streptomycetaceae</taxon>
        <taxon>Kitasatospora</taxon>
    </lineage>
</organism>
<feature type="compositionally biased region" description="Basic and acidic residues" evidence="1">
    <location>
        <begin position="7"/>
        <end position="20"/>
    </location>
</feature>
<dbReference type="HOGENOM" id="CLU_2369119_0_0_11"/>
<dbReference type="Proteomes" id="UP000027178">
    <property type="component" value="Unassembled WGS sequence"/>
</dbReference>
<evidence type="ECO:0000313" key="2">
    <source>
        <dbReference type="EMBL" id="KDN80871.1"/>
    </source>
</evidence>
<dbReference type="RefSeq" id="WP_035869856.1">
    <property type="nucleotide sequence ID" value="NZ_KK853997.1"/>
</dbReference>
<protein>
    <submittedName>
        <fullName evidence="2">Uncharacterized protein</fullName>
    </submittedName>
</protein>
<dbReference type="PATRIC" id="fig|1348663.4.peg.7115"/>
<accession>A0A066YRZ7</accession>
<dbReference type="EMBL" id="JNBY01000159">
    <property type="protein sequence ID" value="KDN80871.1"/>
    <property type="molecule type" value="Genomic_DNA"/>
</dbReference>
<evidence type="ECO:0000313" key="3">
    <source>
        <dbReference type="Proteomes" id="UP000027178"/>
    </source>
</evidence>
<gene>
    <name evidence="2" type="ORF">KCH_73610</name>
</gene>
<evidence type="ECO:0000256" key="1">
    <source>
        <dbReference type="SAM" id="MobiDB-lite"/>
    </source>
</evidence>
<sequence>MTTHSGRIAEHTDPASDDLRPLGVGRTDLFPAEPHSADHYRTERQRSEEYRIDEELAARQAAPDTGPETEVETAGWPDADDPGWDYEDVILRSVN</sequence>
<reference evidence="2 3" key="1">
    <citation type="submission" date="2014-05" db="EMBL/GenBank/DDBJ databases">
        <title>Draft Genome Sequence of Kitasatospora cheerisanensis KCTC 2395.</title>
        <authorList>
            <person name="Nam D.H."/>
        </authorList>
    </citation>
    <scope>NUCLEOTIDE SEQUENCE [LARGE SCALE GENOMIC DNA]</scope>
    <source>
        <strain evidence="2 3">KCTC 2395</strain>
    </source>
</reference>